<organism evidence="11 12">
    <name type="scientific">Desulfobacula phenolica</name>
    <dbReference type="NCBI Taxonomy" id="90732"/>
    <lineage>
        <taxon>Bacteria</taxon>
        <taxon>Pseudomonadati</taxon>
        <taxon>Thermodesulfobacteriota</taxon>
        <taxon>Desulfobacteria</taxon>
        <taxon>Desulfobacterales</taxon>
        <taxon>Desulfobacteraceae</taxon>
        <taxon>Desulfobacula</taxon>
    </lineage>
</organism>
<dbReference type="Pfam" id="PF00625">
    <property type="entry name" value="Guanylate_kin"/>
    <property type="match status" value="1"/>
</dbReference>
<comment type="similarity">
    <text evidence="1 9">Belongs to the guanylate kinase family.</text>
</comment>
<evidence type="ECO:0000256" key="6">
    <source>
        <dbReference type="ARBA" id="ARBA00022777"/>
    </source>
</evidence>
<keyword evidence="5 9" id="KW-0547">Nucleotide-binding</keyword>
<dbReference type="InterPro" id="IPR008144">
    <property type="entry name" value="Guanylate_kin-like_dom"/>
</dbReference>
<evidence type="ECO:0000259" key="10">
    <source>
        <dbReference type="PROSITE" id="PS50052"/>
    </source>
</evidence>
<evidence type="ECO:0000256" key="5">
    <source>
        <dbReference type="ARBA" id="ARBA00022741"/>
    </source>
</evidence>
<comment type="catalytic activity">
    <reaction evidence="9">
        <text>GMP + ATP = GDP + ADP</text>
        <dbReference type="Rhea" id="RHEA:20780"/>
        <dbReference type="ChEBI" id="CHEBI:30616"/>
        <dbReference type="ChEBI" id="CHEBI:58115"/>
        <dbReference type="ChEBI" id="CHEBI:58189"/>
        <dbReference type="ChEBI" id="CHEBI:456216"/>
        <dbReference type="EC" id="2.7.4.8"/>
    </reaction>
</comment>
<evidence type="ECO:0000256" key="3">
    <source>
        <dbReference type="ARBA" id="ARBA00016296"/>
    </source>
</evidence>
<dbReference type="PROSITE" id="PS50052">
    <property type="entry name" value="GUANYLATE_KINASE_2"/>
    <property type="match status" value="1"/>
</dbReference>
<dbReference type="GO" id="GO:0005829">
    <property type="term" value="C:cytosol"/>
    <property type="evidence" value="ECO:0007669"/>
    <property type="project" value="TreeGrafter"/>
</dbReference>
<dbReference type="EMBL" id="FNLL01000005">
    <property type="protein sequence ID" value="SDU22296.1"/>
    <property type="molecule type" value="Genomic_DNA"/>
</dbReference>
<evidence type="ECO:0000256" key="4">
    <source>
        <dbReference type="ARBA" id="ARBA00022679"/>
    </source>
</evidence>
<dbReference type="SMART" id="SM00072">
    <property type="entry name" value="GuKc"/>
    <property type="match status" value="1"/>
</dbReference>
<keyword evidence="9" id="KW-0963">Cytoplasm</keyword>
<comment type="subcellular location">
    <subcellularLocation>
        <location evidence="9">Cytoplasm</location>
    </subcellularLocation>
</comment>
<keyword evidence="7 9" id="KW-0067">ATP-binding</keyword>
<evidence type="ECO:0000256" key="9">
    <source>
        <dbReference type="HAMAP-Rule" id="MF_00328"/>
    </source>
</evidence>
<dbReference type="AlphaFoldDB" id="A0A1H2GRH1"/>
<dbReference type="RefSeq" id="WP_092233797.1">
    <property type="nucleotide sequence ID" value="NZ_FNLL01000005.1"/>
</dbReference>
<evidence type="ECO:0000256" key="1">
    <source>
        <dbReference type="ARBA" id="ARBA00005790"/>
    </source>
</evidence>
<dbReference type="HAMAP" id="MF_00328">
    <property type="entry name" value="Guanylate_kinase"/>
    <property type="match status" value="1"/>
</dbReference>
<evidence type="ECO:0000256" key="2">
    <source>
        <dbReference type="ARBA" id="ARBA00012961"/>
    </source>
</evidence>
<evidence type="ECO:0000313" key="12">
    <source>
        <dbReference type="Proteomes" id="UP000199608"/>
    </source>
</evidence>
<dbReference type="InterPro" id="IPR017665">
    <property type="entry name" value="Guanylate_kinase"/>
</dbReference>
<proteinExistence type="inferred from homology"/>
<dbReference type="GO" id="GO:0004385">
    <property type="term" value="F:GMP kinase activity"/>
    <property type="evidence" value="ECO:0007669"/>
    <property type="project" value="UniProtKB-UniRule"/>
</dbReference>
<reference evidence="12" key="1">
    <citation type="submission" date="2016-10" db="EMBL/GenBank/DDBJ databases">
        <authorList>
            <person name="Varghese N."/>
            <person name="Submissions S."/>
        </authorList>
    </citation>
    <scope>NUCLEOTIDE SEQUENCE [LARGE SCALE GENOMIC DNA]</scope>
    <source>
        <strain evidence="12">DSM 3384</strain>
    </source>
</reference>
<dbReference type="EC" id="2.7.4.8" evidence="2 9"/>
<evidence type="ECO:0000313" key="11">
    <source>
        <dbReference type="EMBL" id="SDU22296.1"/>
    </source>
</evidence>
<dbReference type="GO" id="GO:0005524">
    <property type="term" value="F:ATP binding"/>
    <property type="evidence" value="ECO:0007669"/>
    <property type="project" value="UniProtKB-UniRule"/>
</dbReference>
<keyword evidence="4 9" id="KW-0808">Transferase</keyword>
<dbReference type="PROSITE" id="PS00856">
    <property type="entry name" value="GUANYLATE_KINASE_1"/>
    <property type="match status" value="1"/>
</dbReference>
<comment type="function">
    <text evidence="9">Essential for recycling GMP and indirectly, cGMP.</text>
</comment>
<dbReference type="NCBIfam" id="TIGR03263">
    <property type="entry name" value="guanyl_kin"/>
    <property type="match status" value="1"/>
</dbReference>
<gene>
    <name evidence="9" type="primary">gmk</name>
    <name evidence="11" type="ORF">SAMN04487931_105353</name>
</gene>
<dbReference type="PANTHER" id="PTHR23117">
    <property type="entry name" value="GUANYLATE KINASE-RELATED"/>
    <property type="match status" value="1"/>
</dbReference>
<accession>A0A1H2GRH1</accession>
<dbReference type="Gene3D" id="3.30.63.10">
    <property type="entry name" value="Guanylate Kinase phosphate binding domain"/>
    <property type="match status" value="1"/>
</dbReference>
<keyword evidence="6 9" id="KW-0418">Kinase</keyword>
<dbReference type="Proteomes" id="UP000199608">
    <property type="component" value="Unassembled WGS sequence"/>
</dbReference>
<dbReference type="InterPro" id="IPR027417">
    <property type="entry name" value="P-loop_NTPase"/>
</dbReference>
<feature type="binding site" evidence="9">
    <location>
        <begin position="12"/>
        <end position="19"/>
    </location>
    <ligand>
        <name>ATP</name>
        <dbReference type="ChEBI" id="CHEBI:30616"/>
    </ligand>
</feature>
<sequence length="187" mass="21211">MTCIGKLFVISAPSGAGKTTLIRQVLNRFNCLSYSVSHTTRNPRKNEQDGRDYFFISTEAFEQKIDQGDLLEWAKVHDNYYGTAREVVKKTLDKGLSLLLDIDVQGAGQIMASDLDPVTIFIMPPSFEILSQRLECRGTDSKNVIARRLENAKFEMAQKDRYQHVVINDDLDKAIEALCLIFEKEMA</sequence>
<dbReference type="FunFam" id="3.30.63.10:FF:000002">
    <property type="entry name" value="Guanylate kinase 1"/>
    <property type="match status" value="1"/>
</dbReference>
<evidence type="ECO:0000256" key="8">
    <source>
        <dbReference type="ARBA" id="ARBA00030128"/>
    </source>
</evidence>
<dbReference type="CDD" id="cd00071">
    <property type="entry name" value="GMPK"/>
    <property type="match status" value="1"/>
</dbReference>
<keyword evidence="12" id="KW-1185">Reference proteome</keyword>
<evidence type="ECO:0000256" key="7">
    <source>
        <dbReference type="ARBA" id="ARBA00022840"/>
    </source>
</evidence>
<feature type="domain" description="Guanylate kinase-like" evidence="10">
    <location>
        <begin position="5"/>
        <end position="183"/>
    </location>
</feature>
<dbReference type="Gene3D" id="3.40.50.300">
    <property type="entry name" value="P-loop containing nucleotide triphosphate hydrolases"/>
    <property type="match status" value="1"/>
</dbReference>
<dbReference type="PANTHER" id="PTHR23117:SF13">
    <property type="entry name" value="GUANYLATE KINASE"/>
    <property type="match status" value="1"/>
</dbReference>
<dbReference type="SUPFAM" id="SSF52540">
    <property type="entry name" value="P-loop containing nucleoside triphosphate hydrolases"/>
    <property type="match status" value="1"/>
</dbReference>
<dbReference type="InterPro" id="IPR020590">
    <property type="entry name" value="Guanylate_kinase_CS"/>
</dbReference>
<dbReference type="InterPro" id="IPR008145">
    <property type="entry name" value="GK/Ca_channel_bsu"/>
</dbReference>
<protein>
    <recommendedName>
        <fullName evidence="3 9">Guanylate kinase</fullName>
        <ecNumber evidence="2 9">2.7.4.8</ecNumber>
    </recommendedName>
    <alternativeName>
        <fullName evidence="8 9">GMP kinase</fullName>
    </alternativeName>
</protein>
<name>A0A1H2GRH1_9BACT</name>